<protein>
    <submittedName>
        <fullName evidence="3">Histidine phosphatase family protein</fullName>
    </submittedName>
</protein>
<comment type="caution">
    <text evidence="3">The sequence shown here is derived from an EMBL/GenBank/DDBJ whole genome shotgun (WGS) entry which is preliminary data.</text>
</comment>
<dbReference type="EMBL" id="WHPC01000088">
    <property type="protein sequence ID" value="MPV38554.1"/>
    <property type="molecule type" value="Genomic_DNA"/>
</dbReference>
<dbReference type="GO" id="GO:0070297">
    <property type="term" value="P:regulation of phosphorelay signal transduction system"/>
    <property type="evidence" value="ECO:0007669"/>
    <property type="project" value="TreeGrafter"/>
</dbReference>
<dbReference type="RefSeq" id="WP_152194219.1">
    <property type="nucleotide sequence ID" value="NZ_VUKD01000001.1"/>
</dbReference>
<dbReference type="PANTHER" id="PTHR48100">
    <property type="entry name" value="BROAD-SPECIFICITY PHOSPHATASE YOR283W-RELATED"/>
    <property type="match status" value="1"/>
</dbReference>
<feature type="binding site" evidence="2">
    <location>
        <position position="58"/>
    </location>
    <ligand>
        <name>substrate</name>
    </ligand>
</feature>
<feature type="active site" description="Proton donor/acceptor" evidence="1">
    <location>
        <position position="79"/>
    </location>
</feature>
<sequence>MSELIVLRHGETEWSVSGQHTGTSDIPLTERGEEQARHLLDDLGDREFVEVLVSPLQRASRTAELAGIEEFETVPDLAEWDYGEVDGLTTADYLARREADGRGPWNLWTDGAPGGESPSAVAERVDRVLGRVRRSLEKGDVLVVAHSHLLRALVARWLGLDVRHGEGFLIDAAHRSVLTHKRESPVVKYWNVPPTH</sequence>
<name>A0A6N7ETR4_9MICO</name>
<evidence type="ECO:0000313" key="4">
    <source>
        <dbReference type="Proteomes" id="UP000437709"/>
    </source>
</evidence>
<dbReference type="InterPro" id="IPR013078">
    <property type="entry name" value="His_Pase_superF_clade-1"/>
</dbReference>
<evidence type="ECO:0000256" key="2">
    <source>
        <dbReference type="PIRSR" id="PIRSR613078-2"/>
    </source>
</evidence>
<dbReference type="SUPFAM" id="SSF53254">
    <property type="entry name" value="Phosphoglycerate mutase-like"/>
    <property type="match status" value="1"/>
</dbReference>
<dbReference type="Gene3D" id="3.40.50.1240">
    <property type="entry name" value="Phosphoglycerate mutase-like"/>
    <property type="match status" value="1"/>
</dbReference>
<dbReference type="Pfam" id="PF00300">
    <property type="entry name" value="His_Phos_1"/>
    <property type="match status" value="1"/>
</dbReference>
<gene>
    <name evidence="3" type="ORF">GB881_16170</name>
</gene>
<evidence type="ECO:0000313" key="3">
    <source>
        <dbReference type="EMBL" id="MPV38554.1"/>
    </source>
</evidence>
<accession>A0A6N7ETR4</accession>
<dbReference type="InterPro" id="IPR029033">
    <property type="entry name" value="His_PPase_superfam"/>
</dbReference>
<dbReference type="InterPro" id="IPR050275">
    <property type="entry name" value="PGM_Phosphatase"/>
</dbReference>
<feature type="active site" description="Tele-phosphohistidine intermediate" evidence="1">
    <location>
        <position position="9"/>
    </location>
</feature>
<feature type="binding site" evidence="2">
    <location>
        <begin position="79"/>
        <end position="82"/>
    </location>
    <ligand>
        <name>substrate</name>
    </ligand>
</feature>
<dbReference type="SMART" id="SM00855">
    <property type="entry name" value="PGAM"/>
    <property type="match status" value="1"/>
</dbReference>
<proteinExistence type="predicted"/>
<dbReference type="CDD" id="cd07067">
    <property type="entry name" value="HP_PGM_like"/>
    <property type="match status" value="1"/>
</dbReference>
<reference evidence="3 4" key="1">
    <citation type="submission" date="2019-10" db="EMBL/GenBank/DDBJ databases">
        <title>Georgenia wutianyii sp. nov. and Georgenia yuyongxinii sp. nov. isolated from plateau pika (Ochotona curzoniae) in the Qinghai-Tibet plateau of China.</title>
        <authorList>
            <person name="Tian Z."/>
        </authorList>
    </citation>
    <scope>NUCLEOTIDE SEQUENCE [LARGE SCALE GENOMIC DNA]</scope>
    <source>
        <strain evidence="3 4">JCM 19765</strain>
    </source>
</reference>
<dbReference type="Proteomes" id="UP000437709">
    <property type="component" value="Unassembled WGS sequence"/>
</dbReference>
<dbReference type="AlphaFoldDB" id="A0A6N7ETR4"/>
<organism evidence="3 4">
    <name type="scientific">Georgenia subflava</name>
    <dbReference type="NCBI Taxonomy" id="1622177"/>
    <lineage>
        <taxon>Bacteria</taxon>
        <taxon>Bacillati</taxon>
        <taxon>Actinomycetota</taxon>
        <taxon>Actinomycetes</taxon>
        <taxon>Micrococcales</taxon>
        <taxon>Bogoriellaceae</taxon>
        <taxon>Georgenia</taxon>
    </lineage>
</organism>
<dbReference type="OrthoDB" id="4697614at2"/>
<feature type="binding site" evidence="2">
    <location>
        <begin position="21"/>
        <end position="22"/>
    </location>
    <ligand>
        <name>substrate</name>
    </ligand>
</feature>
<dbReference type="GO" id="GO:0101006">
    <property type="term" value="F:protein histidine phosphatase activity"/>
    <property type="evidence" value="ECO:0007669"/>
    <property type="project" value="TreeGrafter"/>
</dbReference>
<dbReference type="PANTHER" id="PTHR48100:SF15">
    <property type="entry name" value="SEDOHEPTULOSE 1,7-BISPHOSPHATASE"/>
    <property type="match status" value="1"/>
</dbReference>
<evidence type="ECO:0000256" key="1">
    <source>
        <dbReference type="PIRSR" id="PIRSR613078-1"/>
    </source>
</evidence>
<keyword evidence="4" id="KW-1185">Reference proteome</keyword>